<proteinExistence type="predicted"/>
<keyword evidence="7" id="KW-1185">Reference proteome</keyword>
<comment type="caution">
    <text evidence="6">The sequence shown here is derived from an EMBL/GenBank/DDBJ whole genome shotgun (WGS) entry which is preliminary data.</text>
</comment>
<feature type="domain" description="4Fe-4S ferredoxin-type" evidence="5">
    <location>
        <begin position="49"/>
        <end position="82"/>
    </location>
</feature>
<evidence type="ECO:0000259" key="5">
    <source>
        <dbReference type="PROSITE" id="PS51379"/>
    </source>
</evidence>
<dbReference type="GO" id="GO:0051539">
    <property type="term" value="F:4 iron, 4 sulfur cluster binding"/>
    <property type="evidence" value="ECO:0007669"/>
    <property type="project" value="UniProtKB-KW"/>
</dbReference>
<organism evidence="6 7">
    <name type="scientific">Desulfuribacillus stibiiarsenatis</name>
    <dbReference type="NCBI Taxonomy" id="1390249"/>
    <lineage>
        <taxon>Bacteria</taxon>
        <taxon>Bacillati</taxon>
        <taxon>Bacillota</taxon>
        <taxon>Desulfuribacillia</taxon>
        <taxon>Desulfuribacillales</taxon>
        <taxon>Desulfuribacillaceae</taxon>
        <taxon>Desulfuribacillus</taxon>
    </lineage>
</organism>
<dbReference type="STRING" id="1390249.BHU72_01095"/>
<name>A0A1E5LA43_9FIRM</name>
<dbReference type="InterPro" id="IPR050954">
    <property type="entry name" value="ET_IronSulfur_Cluster-Binding"/>
</dbReference>
<evidence type="ECO:0000256" key="2">
    <source>
        <dbReference type="ARBA" id="ARBA00022723"/>
    </source>
</evidence>
<dbReference type="PROSITE" id="PS51379">
    <property type="entry name" value="4FE4S_FER_2"/>
    <property type="match status" value="3"/>
</dbReference>
<dbReference type="InterPro" id="IPR017896">
    <property type="entry name" value="4Fe4S_Fe-S-bd"/>
</dbReference>
<dbReference type="SUPFAM" id="SSF54862">
    <property type="entry name" value="4Fe-4S ferredoxins"/>
    <property type="match status" value="1"/>
</dbReference>
<dbReference type="InterPro" id="IPR017900">
    <property type="entry name" value="4Fe4S_Fe_S_CS"/>
</dbReference>
<evidence type="ECO:0000313" key="6">
    <source>
        <dbReference type="EMBL" id="OEH86889.1"/>
    </source>
</evidence>
<reference evidence="6 7" key="1">
    <citation type="submission" date="2016-09" db="EMBL/GenBank/DDBJ databases">
        <title>Desulfuribacillus arsenicus sp. nov., an obligately anaerobic, dissimilatory arsenic- and antimonate-reducing bacterium isolated from anoxic sediments.</title>
        <authorList>
            <person name="Abin C.A."/>
            <person name="Hollibaugh J.T."/>
        </authorList>
    </citation>
    <scope>NUCLEOTIDE SEQUENCE [LARGE SCALE GENOMIC DNA]</scope>
    <source>
        <strain evidence="6 7">MLFW-2</strain>
    </source>
</reference>
<keyword evidence="4" id="KW-0411">Iron-sulfur</keyword>
<evidence type="ECO:0000256" key="3">
    <source>
        <dbReference type="ARBA" id="ARBA00023004"/>
    </source>
</evidence>
<dbReference type="Pfam" id="PF13247">
    <property type="entry name" value="Fer4_11"/>
    <property type="match status" value="1"/>
</dbReference>
<keyword evidence="1" id="KW-0004">4Fe-4S</keyword>
<gene>
    <name evidence="6" type="ORF">BHU72_01095</name>
</gene>
<dbReference type="CDD" id="cd16371">
    <property type="entry name" value="DMSOR_beta_like"/>
    <property type="match status" value="1"/>
</dbReference>
<feature type="domain" description="4Fe-4S ferredoxin-type" evidence="5">
    <location>
        <begin position="5"/>
        <end position="33"/>
    </location>
</feature>
<keyword evidence="3" id="KW-0408">Iron</keyword>
<sequence length="187" mass="21121">MTKKLGFLVNCERCVGCHTCEMACKNYYQQDPGIRWRKVALVKEGINTTVPVREYISLACNHCEEPACMKVCPVSAYEKREDGIVLHKYDLCIGCKLCIEACPYTVPEYNKDKEKVEKCHMCYEKLDKGEKPACVAGCPLDAIDVIDLNSTTETGFTTEYAGFADPSVTKPSTRFIKPVEIKQIRRD</sequence>
<dbReference type="PANTHER" id="PTHR43177">
    <property type="entry name" value="PROTEIN NRFC"/>
    <property type="match status" value="1"/>
</dbReference>
<feature type="domain" description="4Fe-4S ferredoxin-type" evidence="5">
    <location>
        <begin position="83"/>
        <end position="112"/>
    </location>
</feature>
<dbReference type="PANTHER" id="PTHR43177:SF9">
    <property type="entry name" value="PROTEIN NRFC"/>
    <property type="match status" value="1"/>
</dbReference>
<protein>
    <submittedName>
        <fullName evidence="6">Oxidoreductase</fullName>
    </submittedName>
</protein>
<dbReference type="OrthoDB" id="9779457at2"/>
<dbReference type="Pfam" id="PF12800">
    <property type="entry name" value="Fer4_4"/>
    <property type="match status" value="1"/>
</dbReference>
<evidence type="ECO:0000256" key="1">
    <source>
        <dbReference type="ARBA" id="ARBA00022485"/>
    </source>
</evidence>
<evidence type="ECO:0000313" key="7">
    <source>
        <dbReference type="Proteomes" id="UP000095255"/>
    </source>
</evidence>
<dbReference type="RefSeq" id="WP_069700767.1">
    <property type="nucleotide sequence ID" value="NZ_MJAT01000001.1"/>
</dbReference>
<dbReference type="GO" id="GO:0046872">
    <property type="term" value="F:metal ion binding"/>
    <property type="evidence" value="ECO:0007669"/>
    <property type="project" value="UniProtKB-KW"/>
</dbReference>
<dbReference type="Gene3D" id="3.30.70.20">
    <property type="match status" value="2"/>
</dbReference>
<evidence type="ECO:0000256" key="4">
    <source>
        <dbReference type="ARBA" id="ARBA00023014"/>
    </source>
</evidence>
<dbReference type="PROSITE" id="PS00198">
    <property type="entry name" value="4FE4S_FER_1"/>
    <property type="match status" value="1"/>
</dbReference>
<dbReference type="AlphaFoldDB" id="A0A1E5LA43"/>
<dbReference type="EMBL" id="MJAT01000001">
    <property type="protein sequence ID" value="OEH86889.1"/>
    <property type="molecule type" value="Genomic_DNA"/>
</dbReference>
<keyword evidence="2" id="KW-0479">Metal-binding</keyword>
<dbReference type="Proteomes" id="UP000095255">
    <property type="component" value="Unassembled WGS sequence"/>
</dbReference>
<accession>A0A1E5LA43</accession>